<reference evidence="2 3" key="1">
    <citation type="submission" date="2021-03" db="EMBL/GenBank/DDBJ databases">
        <title>Whole genome shotgun sequence of Actinoplanes toevensis NBRC 105298.</title>
        <authorList>
            <person name="Komaki H."/>
            <person name="Tamura T."/>
        </authorList>
    </citation>
    <scope>NUCLEOTIDE SEQUENCE [LARGE SCALE GENOMIC DNA]</scope>
    <source>
        <strain evidence="2 3">NBRC 105298</strain>
    </source>
</reference>
<proteinExistence type="predicted"/>
<evidence type="ECO:0000256" key="1">
    <source>
        <dbReference type="SAM" id="MobiDB-lite"/>
    </source>
</evidence>
<keyword evidence="3" id="KW-1185">Reference proteome</keyword>
<feature type="region of interest" description="Disordered" evidence="1">
    <location>
        <begin position="55"/>
        <end position="74"/>
    </location>
</feature>
<feature type="compositionally biased region" description="Basic and acidic residues" evidence="1">
    <location>
        <begin position="57"/>
        <end position="72"/>
    </location>
</feature>
<gene>
    <name evidence="2" type="ORF">Ato02nite_075440</name>
</gene>
<organism evidence="2 3">
    <name type="scientific">Paractinoplanes toevensis</name>
    <dbReference type="NCBI Taxonomy" id="571911"/>
    <lineage>
        <taxon>Bacteria</taxon>
        <taxon>Bacillati</taxon>
        <taxon>Actinomycetota</taxon>
        <taxon>Actinomycetes</taxon>
        <taxon>Micromonosporales</taxon>
        <taxon>Micromonosporaceae</taxon>
        <taxon>Paractinoplanes</taxon>
    </lineage>
</organism>
<evidence type="ECO:0000313" key="2">
    <source>
        <dbReference type="EMBL" id="GIM95751.1"/>
    </source>
</evidence>
<protein>
    <submittedName>
        <fullName evidence="2">Uncharacterized protein</fullName>
    </submittedName>
</protein>
<comment type="caution">
    <text evidence="2">The sequence shown here is derived from an EMBL/GenBank/DDBJ whole genome shotgun (WGS) entry which is preliminary data.</text>
</comment>
<name>A0A919W8V9_9ACTN</name>
<accession>A0A919W8V9</accession>
<evidence type="ECO:0000313" key="3">
    <source>
        <dbReference type="Proteomes" id="UP000677082"/>
    </source>
</evidence>
<dbReference type="Proteomes" id="UP000677082">
    <property type="component" value="Unassembled WGS sequence"/>
</dbReference>
<sequence>MAKTRVRSPSSESTSTRPRQLAAARAAAVASAALSGQLAFGAAVAEGAAPTTAIELEDSRNATKMDMQERARSRTNATVFPVKPQWMGWRSAPAERLIGTVGTG</sequence>
<dbReference type="AlphaFoldDB" id="A0A919W8V9"/>
<dbReference type="EMBL" id="BOQN01000098">
    <property type="protein sequence ID" value="GIM95751.1"/>
    <property type="molecule type" value="Genomic_DNA"/>
</dbReference>